<dbReference type="AlphaFoldDB" id="M1DP67"/>
<accession>M1DP67</accession>
<evidence type="ECO:0008006" key="4">
    <source>
        <dbReference type="Google" id="ProtNLM"/>
    </source>
</evidence>
<reference evidence="3" key="1">
    <citation type="journal article" date="2011" name="Nature">
        <title>Genome sequence and analysis of the tuber crop potato.</title>
        <authorList>
            <consortium name="The Potato Genome Sequencing Consortium"/>
        </authorList>
    </citation>
    <scope>NUCLEOTIDE SEQUENCE [LARGE SCALE GENOMIC DNA]</scope>
    <source>
        <strain evidence="3">cv. DM1-3 516 R44</strain>
    </source>
</reference>
<sequence length="175" mass="19723">MEASNKSSWRIAEKIGEHSSIRWLTQGIVSQNPVQLGGLEKSCGASPTRRTRFISPNMQELDGRDDPPRHVRAREFRKEEKRAEMARQRKYTNEDREKRRIPFDLNVRPCDRSLVNAIQAFRAAQEIDQMIATNLATEARAKANSGDQNDNAPGTIVLLQKDAPGIDAPADRETA</sequence>
<protein>
    <recommendedName>
        <fullName evidence="4">Integrase core domain containing protein</fullName>
    </recommendedName>
</protein>
<keyword evidence="3" id="KW-1185">Reference proteome</keyword>
<dbReference type="InParanoid" id="M1DP67"/>
<proteinExistence type="predicted"/>
<dbReference type="Gramene" id="PGSC0003DMT400092146">
    <property type="protein sequence ID" value="PGSC0003DMT400092146"/>
    <property type="gene ID" value="PGSC0003DMG400041717"/>
</dbReference>
<name>M1DP67_SOLTU</name>
<evidence type="ECO:0000313" key="3">
    <source>
        <dbReference type="Proteomes" id="UP000011115"/>
    </source>
</evidence>
<dbReference type="PaxDb" id="4113-PGSC0003DMT400092146"/>
<evidence type="ECO:0000313" key="2">
    <source>
        <dbReference type="EnsemblPlants" id="PGSC0003DMT400092146"/>
    </source>
</evidence>
<evidence type="ECO:0000256" key="1">
    <source>
        <dbReference type="SAM" id="MobiDB-lite"/>
    </source>
</evidence>
<organism evidence="2 3">
    <name type="scientific">Solanum tuberosum</name>
    <name type="common">Potato</name>
    <dbReference type="NCBI Taxonomy" id="4113"/>
    <lineage>
        <taxon>Eukaryota</taxon>
        <taxon>Viridiplantae</taxon>
        <taxon>Streptophyta</taxon>
        <taxon>Embryophyta</taxon>
        <taxon>Tracheophyta</taxon>
        <taxon>Spermatophyta</taxon>
        <taxon>Magnoliopsida</taxon>
        <taxon>eudicotyledons</taxon>
        <taxon>Gunneridae</taxon>
        <taxon>Pentapetalae</taxon>
        <taxon>asterids</taxon>
        <taxon>lamiids</taxon>
        <taxon>Solanales</taxon>
        <taxon>Solanaceae</taxon>
        <taxon>Solanoideae</taxon>
        <taxon>Solaneae</taxon>
        <taxon>Solanum</taxon>
    </lineage>
</organism>
<reference evidence="2" key="2">
    <citation type="submission" date="2015-06" db="UniProtKB">
        <authorList>
            <consortium name="EnsemblPlants"/>
        </authorList>
    </citation>
    <scope>IDENTIFICATION</scope>
    <source>
        <strain evidence="2">DM1-3 516 R44</strain>
    </source>
</reference>
<dbReference type="HOGENOM" id="CLU_029307_7_3_1"/>
<feature type="region of interest" description="Disordered" evidence="1">
    <location>
        <begin position="140"/>
        <end position="175"/>
    </location>
</feature>
<dbReference type="Proteomes" id="UP000011115">
    <property type="component" value="Unassembled WGS sequence"/>
</dbReference>
<dbReference type="EnsemblPlants" id="PGSC0003DMT400092146">
    <property type="protein sequence ID" value="PGSC0003DMT400092146"/>
    <property type="gene ID" value="PGSC0003DMG400041717"/>
</dbReference>